<reference evidence="1 2" key="1">
    <citation type="journal article" date="2013" name="Proc. Natl. Acad. Sci. U.S.A.">
        <title>Genome of Phaeocystis globosa virus PgV-16T highlights the common ancestry of the largest known DNA viruses infecting eukaryotes.</title>
        <authorList>
            <person name="Santini S."/>
            <person name="Jeudy S."/>
            <person name="Bartoli J."/>
            <person name="Poirot O."/>
            <person name="Lescot M."/>
            <person name="Abergel C."/>
            <person name="Barbe V."/>
            <person name="Wommack K.E."/>
            <person name="Noordeloos A.A."/>
            <person name="Brussaard C.P."/>
            <person name="Claverie J.M."/>
        </authorList>
    </citation>
    <scope>NUCLEOTIDE SEQUENCE [LARGE SCALE GENOMIC DNA]</scope>
    <source>
        <strain evidence="1 2">16T</strain>
    </source>
</reference>
<protein>
    <submittedName>
        <fullName evidence="1">Uncharacterized protein</fullName>
    </submittedName>
</protein>
<keyword evidence="2" id="KW-1185">Reference proteome</keyword>
<proteinExistence type="predicted"/>
<gene>
    <name evidence="1" type="ORF">PGCG_00091</name>
</gene>
<evidence type="ECO:0000313" key="2">
    <source>
        <dbReference type="Proteomes" id="UP000204225"/>
    </source>
</evidence>
<accession>A0AC59EWV2</accession>
<sequence length="56" mass="6678">MISDEEVEEYERGRFQFKHLPYSDCIDYDDDELNHTLNELRCDSIVPEIDTIGKKL</sequence>
<name>A0AC59EWV2_9VIRU</name>
<dbReference type="Proteomes" id="UP000204225">
    <property type="component" value="Segment"/>
</dbReference>
<dbReference type="EMBL" id="KC662249">
    <property type="protein sequence ID" value="AGM15403.1"/>
    <property type="molecule type" value="Genomic_DNA"/>
</dbReference>
<organism evidence="1 2">
    <name type="scientific">Phaeocystis globosa virus PgV-16T</name>
    <dbReference type="NCBI Taxonomy" id="3071227"/>
    <lineage>
        <taxon>Viruses</taxon>
        <taxon>Varidnaviria</taxon>
        <taxon>Bamfordvirae</taxon>
        <taxon>Nucleocytoviricota</taxon>
        <taxon>Megaviricetes</taxon>
        <taxon>Imitervirales</taxon>
        <taxon>Mesomimiviridae</taxon>
        <taxon>Tethysvirus</taxon>
        <taxon>Tethysvirus hollandense</taxon>
    </lineage>
</organism>
<evidence type="ECO:0000313" key="1">
    <source>
        <dbReference type="EMBL" id="AGM15403.1"/>
    </source>
</evidence>